<dbReference type="GO" id="GO:0009401">
    <property type="term" value="P:phosphoenolpyruvate-dependent sugar phosphotransferase system"/>
    <property type="evidence" value="ECO:0007669"/>
    <property type="project" value="UniProtKB-KW"/>
</dbReference>
<protein>
    <submittedName>
        <fullName evidence="8">PTS sugar transporter subunit IIA</fullName>
    </submittedName>
</protein>
<evidence type="ECO:0000256" key="4">
    <source>
        <dbReference type="ARBA" id="ARBA00022679"/>
    </source>
</evidence>
<keyword evidence="2" id="KW-0813">Transport</keyword>
<evidence type="ECO:0000313" key="8">
    <source>
        <dbReference type="EMBL" id="MBP1040956.1"/>
    </source>
</evidence>
<comment type="caution">
    <text evidence="8">The sequence shown here is derived from an EMBL/GenBank/DDBJ whole genome shotgun (WGS) entry which is preliminary data.</text>
</comment>
<dbReference type="SUPFAM" id="SSF55804">
    <property type="entry name" value="Phoshotransferase/anion transport protein"/>
    <property type="match status" value="1"/>
</dbReference>
<evidence type="ECO:0000256" key="6">
    <source>
        <dbReference type="ARBA" id="ARBA00022777"/>
    </source>
</evidence>
<evidence type="ECO:0000259" key="7">
    <source>
        <dbReference type="PROSITE" id="PS51094"/>
    </source>
</evidence>
<dbReference type="GO" id="GO:0005737">
    <property type="term" value="C:cytoplasm"/>
    <property type="evidence" value="ECO:0007669"/>
    <property type="project" value="UniProtKB-SubCell"/>
</dbReference>
<feature type="domain" description="PTS EIIA type-2" evidence="7">
    <location>
        <begin position="2"/>
        <end position="145"/>
    </location>
</feature>
<organism evidence="8 9">
    <name type="scientific">Vagococcus allomyrinae</name>
    <dbReference type="NCBI Taxonomy" id="2794353"/>
    <lineage>
        <taxon>Bacteria</taxon>
        <taxon>Bacillati</taxon>
        <taxon>Bacillota</taxon>
        <taxon>Bacilli</taxon>
        <taxon>Lactobacillales</taxon>
        <taxon>Enterococcaceae</taxon>
        <taxon>Vagococcus</taxon>
    </lineage>
</organism>
<comment type="subcellular location">
    <subcellularLocation>
        <location evidence="1">Cytoplasm</location>
    </subcellularLocation>
</comment>
<evidence type="ECO:0000313" key="9">
    <source>
        <dbReference type="Proteomes" id="UP000674938"/>
    </source>
</evidence>
<dbReference type="PANTHER" id="PTHR36203">
    <property type="entry name" value="ASCORBATE-SPECIFIC PTS SYSTEM EIIA COMPONENT"/>
    <property type="match status" value="1"/>
</dbReference>
<keyword evidence="5" id="KW-0598">Phosphotransferase system</keyword>
<evidence type="ECO:0000256" key="3">
    <source>
        <dbReference type="ARBA" id="ARBA00022490"/>
    </source>
</evidence>
<keyword evidence="6" id="KW-0418">Kinase</keyword>
<keyword evidence="4" id="KW-0808">Transferase</keyword>
<dbReference type="InterPro" id="IPR002178">
    <property type="entry name" value="PTS_EIIA_type-2_dom"/>
</dbReference>
<keyword evidence="8" id="KW-0762">Sugar transport</keyword>
<reference evidence="8" key="1">
    <citation type="submission" date="2020-12" db="EMBL/GenBank/DDBJ databases">
        <title>Vagococcus allomyrinae sp. nov. and Enterococcus lavae sp. nov., isolated from the larvae of Allomyrina dichotoma.</title>
        <authorList>
            <person name="Lee S.D."/>
        </authorList>
    </citation>
    <scope>NUCLEOTIDE SEQUENCE</scope>
    <source>
        <strain evidence="8">BWB3-3</strain>
    </source>
</reference>
<dbReference type="InterPro" id="IPR016152">
    <property type="entry name" value="PTrfase/Anion_transptr"/>
</dbReference>
<evidence type="ECO:0000256" key="2">
    <source>
        <dbReference type="ARBA" id="ARBA00022448"/>
    </source>
</evidence>
<dbReference type="Gene3D" id="3.40.930.10">
    <property type="entry name" value="Mannitol-specific EII, Chain A"/>
    <property type="match status" value="1"/>
</dbReference>
<dbReference type="PANTHER" id="PTHR36203:SF5">
    <property type="entry name" value="PTS SYSTEM, EIIA COMPONENT"/>
    <property type="match status" value="1"/>
</dbReference>
<name>A0A940PCG9_9ENTE</name>
<dbReference type="PROSITE" id="PS51094">
    <property type="entry name" value="PTS_EIIA_TYPE_2"/>
    <property type="match status" value="1"/>
</dbReference>
<keyword evidence="9" id="KW-1185">Reference proteome</keyword>
<proteinExistence type="predicted"/>
<keyword evidence="3" id="KW-0963">Cytoplasm</keyword>
<dbReference type="GO" id="GO:0016301">
    <property type="term" value="F:kinase activity"/>
    <property type="evidence" value="ECO:0007669"/>
    <property type="project" value="UniProtKB-KW"/>
</dbReference>
<evidence type="ECO:0000256" key="5">
    <source>
        <dbReference type="ARBA" id="ARBA00022683"/>
    </source>
</evidence>
<accession>A0A940PCG9</accession>
<dbReference type="Proteomes" id="UP000674938">
    <property type="component" value="Unassembled WGS sequence"/>
</dbReference>
<evidence type="ECO:0000256" key="1">
    <source>
        <dbReference type="ARBA" id="ARBA00004496"/>
    </source>
</evidence>
<dbReference type="Pfam" id="PF00359">
    <property type="entry name" value="PTS_EIIA_2"/>
    <property type="match status" value="1"/>
</dbReference>
<dbReference type="PROSITE" id="PS00372">
    <property type="entry name" value="PTS_EIIA_TYPE_2_HIS"/>
    <property type="match status" value="1"/>
</dbReference>
<sequence>MLPIKREQIELDVALSTPKEAIRYAGNLLVATNSATESYVEEMIRGFDELGAYIVLAPNIAIPHARPEFGVNEQCMAFVRVKEPITFGHPQNDDVFLIIPIGGVDKQFHIEMLRELSTILMDQDKVARLKTSESKEEIYAILKGSAT</sequence>
<gene>
    <name evidence="8" type="ORF">I6N95_08060</name>
</gene>
<dbReference type="RefSeq" id="WP_209526537.1">
    <property type="nucleotide sequence ID" value="NZ_JAEEGA010000004.1"/>
</dbReference>
<dbReference type="InterPro" id="IPR051351">
    <property type="entry name" value="Ascorbate-PTS_EIIA_comp"/>
</dbReference>
<dbReference type="CDD" id="cd00211">
    <property type="entry name" value="PTS_IIA_fru"/>
    <property type="match status" value="1"/>
</dbReference>
<dbReference type="AlphaFoldDB" id="A0A940PCG9"/>
<dbReference type="EMBL" id="JAEEGA010000004">
    <property type="protein sequence ID" value="MBP1040956.1"/>
    <property type="molecule type" value="Genomic_DNA"/>
</dbReference>